<comment type="caution">
    <text evidence="2">The sequence shown here is derived from an EMBL/GenBank/DDBJ whole genome shotgun (WGS) entry which is preliminary data.</text>
</comment>
<evidence type="ECO:0000313" key="3">
    <source>
        <dbReference type="Proteomes" id="UP000078316"/>
    </source>
</evidence>
<name>A0A179S4J3_9HYPH</name>
<organism evidence="2 3">
    <name type="scientific">Methylobacterium platani</name>
    <dbReference type="NCBI Taxonomy" id="427683"/>
    <lineage>
        <taxon>Bacteria</taxon>
        <taxon>Pseudomonadati</taxon>
        <taxon>Pseudomonadota</taxon>
        <taxon>Alphaproteobacteria</taxon>
        <taxon>Hyphomicrobiales</taxon>
        <taxon>Methylobacteriaceae</taxon>
        <taxon>Methylobacterium</taxon>
    </lineage>
</organism>
<sequence>MEQVVIVDPAEADAGTWAALRGLPRTHEFSDRVFVVEGEMPVIDALKALPGIRTPAQLDPAAQARLSSGERLSLRAWSERERAARNARPGDGLNWGSEGFRAP</sequence>
<proteinExistence type="predicted"/>
<reference evidence="2 3" key="1">
    <citation type="submission" date="2016-04" db="EMBL/GenBank/DDBJ databases">
        <authorList>
            <person name="Evans L.H."/>
            <person name="Alamgir A."/>
            <person name="Owens N."/>
            <person name="Weber N.D."/>
            <person name="Virtaneva K."/>
            <person name="Barbian K."/>
            <person name="Babar A."/>
            <person name="Rosenke K."/>
        </authorList>
    </citation>
    <scope>NUCLEOTIDE SEQUENCE [LARGE SCALE GENOMIC DNA]</scope>
    <source>
        <strain evidence="2 3">PMB02</strain>
    </source>
</reference>
<evidence type="ECO:0000256" key="1">
    <source>
        <dbReference type="SAM" id="MobiDB-lite"/>
    </source>
</evidence>
<accession>A0A179S4J3</accession>
<dbReference type="AlphaFoldDB" id="A0A179S4J3"/>
<dbReference type="OrthoDB" id="7995276at2"/>
<feature type="region of interest" description="Disordered" evidence="1">
    <location>
        <begin position="80"/>
        <end position="103"/>
    </location>
</feature>
<evidence type="ECO:0000313" key="2">
    <source>
        <dbReference type="EMBL" id="OAS20997.1"/>
    </source>
</evidence>
<dbReference type="Proteomes" id="UP000078316">
    <property type="component" value="Unassembled WGS sequence"/>
</dbReference>
<gene>
    <name evidence="2" type="ORF">A5481_21945</name>
</gene>
<dbReference type="RefSeq" id="WP_048437166.1">
    <property type="nucleotide sequence ID" value="NZ_LWHQ01000043.1"/>
</dbReference>
<dbReference type="EMBL" id="LWHQ01000043">
    <property type="protein sequence ID" value="OAS20997.1"/>
    <property type="molecule type" value="Genomic_DNA"/>
</dbReference>
<protein>
    <submittedName>
        <fullName evidence="2">Uncharacterized protein</fullName>
    </submittedName>
</protein>